<evidence type="ECO:0000256" key="45">
    <source>
        <dbReference type="ARBA" id="ARBA00048051"/>
    </source>
</evidence>
<comment type="catalytic activity">
    <reaction evidence="34">
        <text>3-oxooctadecanoyl-[ACP] + NADPH + H(+) = (3R)-hydroxyoctadecanoyl-[ACP] + NADP(+)</text>
        <dbReference type="Rhea" id="RHEA:41920"/>
        <dbReference type="Rhea" id="RHEA-COMP:9653"/>
        <dbReference type="Rhea" id="RHEA-COMP:9654"/>
        <dbReference type="ChEBI" id="CHEBI:15378"/>
        <dbReference type="ChEBI" id="CHEBI:57783"/>
        <dbReference type="ChEBI" id="CHEBI:58349"/>
        <dbReference type="ChEBI" id="CHEBI:78487"/>
        <dbReference type="ChEBI" id="CHEBI:78488"/>
    </reaction>
    <physiologicalReaction direction="left-to-right" evidence="34">
        <dbReference type="Rhea" id="RHEA:41921"/>
    </physiologicalReaction>
</comment>
<feature type="domain" description="Carrier" evidence="65">
    <location>
        <begin position="2173"/>
        <end position="2253"/>
    </location>
</feature>
<dbReference type="InterPro" id="IPR016035">
    <property type="entry name" value="Acyl_Trfase/lysoPLipase"/>
</dbReference>
<dbReference type="EC" id="2.3.1.41" evidence="6"/>
<dbReference type="InterPro" id="IPR036291">
    <property type="entry name" value="NAD(P)-bd_dom_sf"/>
</dbReference>
<evidence type="ECO:0000256" key="11">
    <source>
        <dbReference type="ARBA" id="ARBA00022679"/>
    </source>
</evidence>
<dbReference type="InterPro" id="IPR032821">
    <property type="entry name" value="PKS_assoc"/>
</dbReference>
<evidence type="ECO:0000256" key="19">
    <source>
        <dbReference type="ARBA" id="ARBA00023027"/>
    </source>
</evidence>
<feature type="region of interest" description="C-terminal hotdog fold" evidence="64">
    <location>
        <begin position="1047"/>
        <end position="1178"/>
    </location>
</feature>
<dbReference type="EC" id="1.3.1.39" evidence="2"/>
<comment type="catalytic activity">
    <reaction evidence="50">
        <text>3-oxohexanoyl-[ACP] + NADPH + H(+) = (3R)-hydroxyhexanoyl-[ACP] + NADP(+)</text>
        <dbReference type="Rhea" id="RHEA:41824"/>
        <dbReference type="Rhea" id="RHEA-COMP:9629"/>
        <dbReference type="Rhea" id="RHEA-COMP:9630"/>
        <dbReference type="ChEBI" id="CHEBI:15378"/>
        <dbReference type="ChEBI" id="CHEBI:57783"/>
        <dbReference type="ChEBI" id="CHEBI:58349"/>
        <dbReference type="ChEBI" id="CHEBI:78456"/>
        <dbReference type="ChEBI" id="CHEBI:78457"/>
    </reaction>
    <physiologicalReaction direction="left-to-right" evidence="50">
        <dbReference type="Rhea" id="RHEA:41825"/>
    </physiologicalReaction>
</comment>
<keyword evidence="11" id="KW-0808">Transferase</keyword>
<comment type="catalytic activity">
    <reaction evidence="31">
        <text>(3R)-hydroxybutanoyl-[ACP] = (2E)-butenoyl-[ACP] + H2O</text>
        <dbReference type="Rhea" id="RHEA:41808"/>
        <dbReference type="Rhea" id="RHEA-COMP:9626"/>
        <dbReference type="Rhea" id="RHEA-COMP:9627"/>
        <dbReference type="ChEBI" id="CHEBI:15377"/>
        <dbReference type="ChEBI" id="CHEBI:78451"/>
        <dbReference type="ChEBI" id="CHEBI:78453"/>
    </reaction>
    <physiologicalReaction direction="left-to-right" evidence="31">
        <dbReference type="Rhea" id="RHEA:41809"/>
    </physiologicalReaction>
</comment>
<feature type="active site" description="Proton donor; for dehydratase activity" evidence="64">
    <location>
        <position position="1096"/>
    </location>
</feature>
<dbReference type="HOGENOM" id="CLU_000022_31_7_1"/>
<evidence type="ECO:0000256" key="33">
    <source>
        <dbReference type="ARBA" id="ARBA00044883"/>
    </source>
</evidence>
<evidence type="ECO:0000256" key="41">
    <source>
        <dbReference type="ARBA" id="ARBA00047810"/>
    </source>
</evidence>
<dbReference type="InterPro" id="IPR020843">
    <property type="entry name" value="ER"/>
</dbReference>
<dbReference type="InterPro" id="IPR001227">
    <property type="entry name" value="Ac_transferase_dom_sf"/>
</dbReference>
<comment type="catalytic activity">
    <reaction evidence="26">
        <text>(3R)-hydroxydecanoyl-[ACP] = (2E)-decenoyl-[ACP] + H2O</text>
        <dbReference type="Rhea" id="RHEA:41860"/>
        <dbReference type="Rhea" id="RHEA-COMP:9638"/>
        <dbReference type="Rhea" id="RHEA-COMP:9639"/>
        <dbReference type="ChEBI" id="CHEBI:15377"/>
        <dbReference type="ChEBI" id="CHEBI:78466"/>
        <dbReference type="ChEBI" id="CHEBI:78467"/>
    </reaction>
    <physiologicalReaction direction="left-to-right" evidence="26">
        <dbReference type="Rhea" id="RHEA:41861"/>
    </physiologicalReaction>
</comment>
<comment type="catalytic activity">
    <reaction evidence="28">
        <text>(3R)-hydroxytetradecanoyl-[ACP] = (2E)-tetradecenoyl-[ACP] + H2O</text>
        <dbReference type="Rhea" id="RHEA:41892"/>
        <dbReference type="Rhea" id="RHEA-COMP:9646"/>
        <dbReference type="Rhea" id="RHEA-COMP:9647"/>
        <dbReference type="ChEBI" id="CHEBI:15377"/>
        <dbReference type="ChEBI" id="CHEBI:78474"/>
        <dbReference type="ChEBI" id="CHEBI:78475"/>
    </reaction>
    <physiologicalReaction direction="left-to-right" evidence="28">
        <dbReference type="Rhea" id="RHEA:41893"/>
    </physiologicalReaction>
</comment>
<evidence type="ECO:0000256" key="51">
    <source>
        <dbReference type="ARBA" id="ARBA00048650"/>
    </source>
</evidence>
<evidence type="ECO:0000256" key="62">
    <source>
        <dbReference type="ARBA" id="ARBA00049521"/>
    </source>
</evidence>
<evidence type="ECO:0000256" key="9">
    <source>
        <dbReference type="ARBA" id="ARBA00022516"/>
    </source>
</evidence>
<keyword evidence="18" id="KW-0560">Oxidoreductase</keyword>
<organism evidence="68 69">
    <name type="scientific">Tetranychus urticae</name>
    <name type="common">Two-spotted spider mite</name>
    <dbReference type="NCBI Taxonomy" id="32264"/>
    <lineage>
        <taxon>Eukaryota</taxon>
        <taxon>Metazoa</taxon>
        <taxon>Ecdysozoa</taxon>
        <taxon>Arthropoda</taxon>
        <taxon>Chelicerata</taxon>
        <taxon>Arachnida</taxon>
        <taxon>Acari</taxon>
        <taxon>Acariformes</taxon>
        <taxon>Trombidiformes</taxon>
        <taxon>Prostigmata</taxon>
        <taxon>Eleutherengona</taxon>
        <taxon>Raphignathae</taxon>
        <taxon>Tetranychoidea</taxon>
        <taxon>Tetranychidae</taxon>
        <taxon>Tetranychus</taxon>
    </lineage>
</organism>
<dbReference type="GO" id="GO:0019171">
    <property type="term" value="F:(3R)-hydroxyacyl-[acyl-carrier-protein] dehydratase activity"/>
    <property type="evidence" value="ECO:0007669"/>
    <property type="project" value="UniProtKB-EC"/>
</dbReference>
<evidence type="ECO:0000256" key="1">
    <source>
        <dbReference type="ARBA" id="ARBA00005189"/>
    </source>
</evidence>
<comment type="catalytic activity">
    <reaction evidence="25">
        <text>(3R)-hydroxyhexanoyl-[ACP] = (2E)-hexenoyl-[ACP] + H2O</text>
        <dbReference type="Rhea" id="RHEA:41828"/>
        <dbReference type="Rhea" id="RHEA-COMP:9630"/>
        <dbReference type="Rhea" id="RHEA-COMP:9631"/>
        <dbReference type="ChEBI" id="CHEBI:15377"/>
        <dbReference type="ChEBI" id="CHEBI:78457"/>
        <dbReference type="ChEBI" id="CHEBI:78458"/>
    </reaction>
    <physiologicalReaction direction="left-to-right" evidence="25">
        <dbReference type="Rhea" id="RHEA:41829"/>
    </physiologicalReaction>
</comment>
<dbReference type="eggNOG" id="KOG1202">
    <property type="taxonomic scope" value="Eukaryota"/>
</dbReference>
<dbReference type="EMBL" id="CAEY01000799">
    <property type="status" value="NOT_ANNOTATED_CDS"/>
    <property type="molecule type" value="Genomic_DNA"/>
</dbReference>
<dbReference type="PANTHER" id="PTHR43775">
    <property type="entry name" value="FATTY ACID SYNTHASE"/>
    <property type="match status" value="1"/>
</dbReference>
<evidence type="ECO:0000259" key="65">
    <source>
        <dbReference type="PROSITE" id="PS50075"/>
    </source>
</evidence>
<evidence type="ECO:0000256" key="53">
    <source>
        <dbReference type="ARBA" id="ARBA00048704"/>
    </source>
</evidence>
<dbReference type="InterPro" id="IPR042104">
    <property type="entry name" value="PKS_dehydratase_sf"/>
</dbReference>
<evidence type="ECO:0000256" key="7">
    <source>
        <dbReference type="ARBA" id="ARBA00018769"/>
    </source>
</evidence>
<dbReference type="PROSITE" id="PS52004">
    <property type="entry name" value="KS3_2"/>
    <property type="match status" value="1"/>
</dbReference>
<evidence type="ECO:0000256" key="47">
    <source>
        <dbReference type="ARBA" id="ARBA00048289"/>
    </source>
</evidence>
<evidence type="ECO:0000256" key="61">
    <source>
        <dbReference type="ARBA" id="ARBA00049449"/>
    </source>
</evidence>
<evidence type="ECO:0000259" key="66">
    <source>
        <dbReference type="PROSITE" id="PS52004"/>
    </source>
</evidence>
<evidence type="ECO:0000256" key="10">
    <source>
        <dbReference type="ARBA" id="ARBA00022553"/>
    </source>
</evidence>
<comment type="catalytic activity">
    <reaction evidence="43">
        <text>3-oxobutanoyl-[ACP] + NADPH + H(+) = (3R)-hydroxybutanoyl-[ACP] + NADP(+)</text>
        <dbReference type="Rhea" id="RHEA:41804"/>
        <dbReference type="Rhea" id="RHEA-COMP:9625"/>
        <dbReference type="Rhea" id="RHEA-COMP:9626"/>
        <dbReference type="ChEBI" id="CHEBI:15378"/>
        <dbReference type="ChEBI" id="CHEBI:57783"/>
        <dbReference type="ChEBI" id="CHEBI:58349"/>
        <dbReference type="ChEBI" id="CHEBI:78450"/>
        <dbReference type="ChEBI" id="CHEBI:78451"/>
    </reaction>
    <physiologicalReaction direction="left-to-right" evidence="43">
        <dbReference type="Rhea" id="RHEA:41805"/>
    </physiologicalReaction>
</comment>
<evidence type="ECO:0000256" key="36">
    <source>
        <dbReference type="ARBA" id="ARBA00047400"/>
    </source>
</evidence>
<evidence type="ECO:0000259" key="67">
    <source>
        <dbReference type="PROSITE" id="PS52019"/>
    </source>
</evidence>
<dbReference type="InterPro" id="IPR049391">
    <property type="entry name" value="FAS_pseudo-KR"/>
</dbReference>
<keyword evidence="69" id="KW-1185">Reference proteome</keyword>
<sequence>MTNNQFFILINSPPSSDLQIWKGQNKTAILSPFPIVYYSLSSFNQSLTSHNLTMKFKENTVISGISGRYPESDSIEEFWTKLLKGVELYTADDRRWPLGCMNLPRFTGKLKDISRLDAEFFGVNPKEANFMDPQIRILHEAIYEAIWDSGVSPDSLRGSKTGFFVGYCYDDTLIALREDESNPPEYLELGVARISYAFDWNGPAILIDTACASSFSALNQALLSIISGDCDQAIVAGVGIQLWPNTSAAFHQLNMLSDDGKSKCLDSSADGYCRSEAVVAMFVQKESVSKRIYARILDCQTNCDGYKPEGITFPKYETQLSLMQSIYNSLGIDPLTIDYVEAHVTGTKAGDPVESSALVKALRPNSDKTLLVGCLKSNMGHSEGASALCAITKVVKIFQNGLIPPNINFNEPNPFIESLIKGVIKPVLEVTPYEKDLIAVNSFGFGGVNVHSVLAANPKRTTVKDKLLSDKSIPRLVNFNNRTIQGLTEIENFIQSHKGKLTCDLLALLNDVSKIEPETGLKHRGYLILDNNQSIIMSDYGETERRKPLWIVFPPLFSYSVDLNLSRQLMSIPIIHEKIKSFNSVLTPFGINLIELLTQENGKSSRELVTSLVSMVATQMALFEFIKLLELQPDGIMGHSLGEIAAAYADQCLTGEQALLVAYWIGVTCSQSINKSGAMVKINLDWEEIESLKPSDVELSSLDSKSSTIITGPADSISAFVQKLEAKYEKVNCKWLDSFKIPFNSSIMESITASVATKLSPILTNCKQRSDAWLITSAQPKRWDDYDCQYITANYFIRLLKSPSYFYEASTYLPTNGIFIEMGSSQWTLDVLSDKLGSSSMRMSILGHEIDNSSTNYQQGILSIFKSIGEIYIAGHNPSIEKLYPTVKYPVSRETPSIGHLLQWDHSTSYLVTKFPQYYTLQQKDLETIVDLMNPEWKFIRGHCIDGRILFPATGYLYIVWCNIAYKLGEYCPDNLPIEFFDVKLYRATIISLNSPAKFTVYVNEKGDHFTIKESDTICATGRWRIPKQANYKFKNALVHRPIKDNAITLGPKDIYKEFRVRGYDYGDSFQGLTEALSDGSWGRIKKTTHWISMADSCLQISLLGSSDRKLYLPNYMEYVFINQKVTLESIESSRRSAPQGTQGTIDIYFDRDANIGAAPGLLIKGAKASPVGRRQDTQIARLETTMFTPYDQSISLTAKTSIGLDSYSKYCSQCIENLRTESPIDDEETIKRMLSIKDESHTLLNILYLACTTATTDDNQNTVKDGKGEFRRLIETNRKFLVKDMLMKEPLKACLEPQLSIIGENISLKQIAVSDINFSIDSLSDVINDYFNFIGIRSTTTFAVPESLFAFVETNGPKVIQFHNDFKRMSDIHSSDLIVLRDDQVNFNFQNLLPADVTFKLKETLEVTHECLKDGGFILFITRSKLSLVEQQLDSMIAQNEFKFKDIESLESTFKETGFTLIATKHVTKEGWISILARKCVPSEGSAFSTIRVTMKNYDWVTELKEKLIEKDNKVWLVGTGSTNGILGLTTCLRKEPRGNLLRCLYYPTKEEDEEIEIPDEILEKDLAFNIINGDCVGTLSSQLLEDVDEFKVDAKDRYIDVKTKGDLSSFRWFQAQFDTWPSPLPVESMKNNVDMISVYYGSLNFKDVMVASGRIPVNAYPQNHYQLVESHVGMEYSGIDANGDRVMGICVGGSIGTSIMIDSRFYRMKIPDNWTLAEAATIPVVYFTAYYGLIIRGNLKRGESVLIHAGSGGVGQAAISICLAMDCTVFTTVGTQAKRDFIKQRYPAIDDDHIADSRSTSFEEQIMKVTNGHGVDLVLNSLAEDKFKASIRCLADCGRFIEIGKYDLVQDTKIGKAIWDSIQLMIENGIKTGEVKPLPITIFESDQIEEAFRYMASGKHLGKVLIKMRDEKTEPIPRPKILPAIGQTFFRPDKCYIITGGLGGLGLELAHWMIKRCATKLILTSRRGPREPYQHLMLDRLQKDQFFNTKIIVSNEDCQTIESVKRLLKQASSLGPIGGIFHLAMVLKDALFENQTISTFEEVITPKALSGLYLDQITRSMGLDLDYFVCFSSVSSGKGNPGQSNYGFANSSLERICEKRRADGLHGLAIQWGALGDVGVVAELMGGNDINIAGTNPQRLPSIFETLDKFLLTSNPVVSSIVLADKRRAANAGKESLLRVICHILGVKDPSKLDPESTLSDLGLDSLMAVEIKQGLERDYNLVLSTQEIRNIKIKDIPGIEERKKTMIENGGGKEGSADGNENGLTDAAMSLSIDPLTIPNDIFVPLTIRNGSCVLYFPPIEGNFMSIKPVLEYIMRPITGVNWTADCIKYESIQRVAEYYVNQIREKYPNEAQFDLVGYSFGGLVAMEVAMQLQQKFGTQSANRLVLLDASPDLLQARARSLIKREQVVDENEAHVNWLVGFSSLFVPVESSDKLKTQLLNLKTKQERCQFMSEIISKVSAFKCDGDKLSQAADHHFHKIKLAYFYKVEKKFTGDLVLIRCTEPEEEDAEEFSNPDYNLSKYVNGKVTAYRVQGNHKSFLSEYCEQVGSYLDSSLNYLTFA</sequence>
<dbReference type="InterPro" id="IPR029058">
    <property type="entry name" value="AB_hydrolase_fold"/>
</dbReference>
<dbReference type="InterPro" id="IPR011032">
    <property type="entry name" value="GroES-like_sf"/>
</dbReference>
<comment type="catalytic activity">
    <reaction evidence="56">
        <text>decanoyl-[ACP] + malonyl-[ACP] + H(+) = 3-oxododecanoyl-[ACP] + holo-[ACP] + CO2</text>
        <dbReference type="Rhea" id="RHEA:41868"/>
        <dbReference type="Rhea" id="RHEA-COMP:9623"/>
        <dbReference type="Rhea" id="RHEA-COMP:9640"/>
        <dbReference type="Rhea" id="RHEA-COMP:9641"/>
        <dbReference type="Rhea" id="RHEA-COMP:9685"/>
        <dbReference type="ChEBI" id="CHEBI:15378"/>
        <dbReference type="ChEBI" id="CHEBI:16526"/>
        <dbReference type="ChEBI" id="CHEBI:64479"/>
        <dbReference type="ChEBI" id="CHEBI:78449"/>
        <dbReference type="ChEBI" id="CHEBI:78468"/>
        <dbReference type="ChEBI" id="CHEBI:78469"/>
    </reaction>
    <physiologicalReaction direction="left-to-right" evidence="56">
        <dbReference type="Rhea" id="RHEA:41869"/>
    </physiologicalReaction>
</comment>
<evidence type="ECO:0000313" key="69">
    <source>
        <dbReference type="Proteomes" id="UP000015104"/>
    </source>
</evidence>
<evidence type="ECO:0000256" key="54">
    <source>
        <dbReference type="ARBA" id="ARBA00048935"/>
    </source>
</evidence>
<comment type="catalytic activity">
    <reaction evidence="33">
        <text>acetyl-CoA + n malonyl-CoA + 2n NADPH + 2n H(+) = a long-chain fatty acid + (n+1) CoA + n CO2 + 2n NADP(+).</text>
        <dbReference type="EC" id="2.3.1.85"/>
    </reaction>
</comment>
<comment type="catalytic activity">
    <reaction evidence="53">
        <text>hexadecanoyl-[ACP] + H2O = hexadecanoate + holo-[ACP] + H(+)</text>
        <dbReference type="Rhea" id="RHEA:41932"/>
        <dbReference type="Rhea" id="RHEA-COMP:9652"/>
        <dbReference type="Rhea" id="RHEA-COMP:9685"/>
        <dbReference type="ChEBI" id="CHEBI:7896"/>
        <dbReference type="ChEBI" id="CHEBI:15377"/>
        <dbReference type="ChEBI" id="CHEBI:15378"/>
        <dbReference type="ChEBI" id="CHEBI:64479"/>
        <dbReference type="ChEBI" id="CHEBI:78483"/>
        <dbReference type="EC" id="3.1.2.14"/>
    </reaction>
    <physiologicalReaction direction="left-to-right" evidence="53">
        <dbReference type="Rhea" id="RHEA:41933"/>
    </physiologicalReaction>
</comment>
<dbReference type="CDD" id="cd05195">
    <property type="entry name" value="enoyl_red"/>
    <property type="match status" value="1"/>
</dbReference>
<dbReference type="GO" id="GO:0141148">
    <property type="term" value="F:enoyl-[acyl-carrier-protein] reductase (NADPH) activity"/>
    <property type="evidence" value="ECO:0007669"/>
    <property type="project" value="UniProtKB-EC"/>
</dbReference>
<keyword evidence="12" id="KW-0702">S-nitrosylation</keyword>
<dbReference type="SUPFAM" id="SSF50129">
    <property type="entry name" value="GroES-like"/>
    <property type="match status" value="1"/>
</dbReference>
<dbReference type="Pfam" id="PF16197">
    <property type="entry name" value="KAsynt_C_assoc"/>
    <property type="match status" value="1"/>
</dbReference>
<keyword evidence="22" id="KW-0511">Multifunctional enzyme</keyword>
<dbReference type="Pfam" id="PF08659">
    <property type="entry name" value="KR"/>
    <property type="match status" value="1"/>
</dbReference>
<dbReference type="Gene3D" id="1.10.1200.10">
    <property type="entry name" value="ACP-like"/>
    <property type="match status" value="1"/>
</dbReference>
<dbReference type="GO" id="GO:0016297">
    <property type="term" value="F:fatty acyl-[ACP] hydrolase activity"/>
    <property type="evidence" value="ECO:0007669"/>
    <property type="project" value="UniProtKB-EC"/>
</dbReference>
<keyword evidence="16" id="KW-0663">Pyridoxal phosphate</keyword>
<comment type="pathway">
    <text evidence="1">Lipid metabolism.</text>
</comment>
<evidence type="ECO:0000256" key="57">
    <source>
        <dbReference type="ARBA" id="ARBA00049171"/>
    </source>
</evidence>
<dbReference type="GO" id="GO:0031177">
    <property type="term" value="F:phosphopantetheine binding"/>
    <property type="evidence" value="ECO:0007669"/>
    <property type="project" value="InterPro"/>
</dbReference>
<keyword evidence="10" id="KW-0597">Phosphoprotein</keyword>
<dbReference type="Gene3D" id="3.10.129.110">
    <property type="entry name" value="Polyketide synthase dehydratase"/>
    <property type="match status" value="1"/>
</dbReference>
<comment type="catalytic activity">
    <reaction evidence="42">
        <text>(2E)-hexenoyl-[ACP] + NADPH + H(+) = hexanoyl-[ACP] + NADP(+)</text>
        <dbReference type="Rhea" id="RHEA:41832"/>
        <dbReference type="Rhea" id="RHEA-COMP:9631"/>
        <dbReference type="Rhea" id="RHEA-COMP:9632"/>
        <dbReference type="ChEBI" id="CHEBI:15378"/>
        <dbReference type="ChEBI" id="CHEBI:57783"/>
        <dbReference type="ChEBI" id="CHEBI:58349"/>
        <dbReference type="ChEBI" id="CHEBI:78458"/>
        <dbReference type="ChEBI" id="CHEBI:78459"/>
    </reaction>
    <physiologicalReaction direction="left-to-right" evidence="42">
        <dbReference type="Rhea" id="RHEA:41833"/>
    </physiologicalReaction>
</comment>
<evidence type="ECO:0000256" key="35">
    <source>
        <dbReference type="ARBA" id="ARBA00047394"/>
    </source>
</evidence>
<dbReference type="InterPro" id="IPR001031">
    <property type="entry name" value="Thioesterase"/>
</dbReference>
<dbReference type="SUPFAM" id="SSF53474">
    <property type="entry name" value="alpha/beta-Hydrolases"/>
    <property type="match status" value="1"/>
</dbReference>
<evidence type="ECO:0000256" key="39">
    <source>
        <dbReference type="ARBA" id="ARBA00047500"/>
    </source>
</evidence>
<dbReference type="Pfam" id="PF02801">
    <property type="entry name" value="Ketoacyl-synt_C"/>
    <property type="match status" value="1"/>
</dbReference>
<dbReference type="Gene3D" id="3.30.70.3290">
    <property type="match status" value="1"/>
</dbReference>
<comment type="catalytic activity">
    <reaction evidence="48">
        <text>(2E)-octenoyl-[ACP] + NADPH + H(+) = octanoyl-[ACP] + NADP(+)</text>
        <dbReference type="Rhea" id="RHEA:41848"/>
        <dbReference type="Rhea" id="RHEA-COMP:9635"/>
        <dbReference type="Rhea" id="RHEA-COMP:9636"/>
        <dbReference type="ChEBI" id="CHEBI:15378"/>
        <dbReference type="ChEBI" id="CHEBI:57783"/>
        <dbReference type="ChEBI" id="CHEBI:58349"/>
        <dbReference type="ChEBI" id="CHEBI:78462"/>
        <dbReference type="ChEBI" id="CHEBI:78463"/>
    </reaction>
    <physiologicalReaction direction="left-to-right" evidence="48">
        <dbReference type="Rhea" id="RHEA:41849"/>
    </physiologicalReaction>
</comment>
<dbReference type="SMART" id="SM00829">
    <property type="entry name" value="PKS_ER"/>
    <property type="match status" value="1"/>
</dbReference>
<accession>T1JVZ5</accession>
<dbReference type="SMART" id="SM00822">
    <property type="entry name" value="PKS_KR"/>
    <property type="match status" value="1"/>
</dbReference>
<evidence type="ECO:0000256" key="55">
    <source>
        <dbReference type="ARBA" id="ARBA00049019"/>
    </source>
</evidence>
<evidence type="ECO:0000256" key="17">
    <source>
        <dbReference type="ARBA" id="ARBA00022990"/>
    </source>
</evidence>
<evidence type="ECO:0000256" key="21">
    <source>
        <dbReference type="ARBA" id="ARBA00023160"/>
    </source>
</evidence>
<dbReference type="PROSITE" id="PS50075">
    <property type="entry name" value="CARRIER"/>
    <property type="match status" value="1"/>
</dbReference>
<feature type="domain" description="PKS/mFAS DH" evidence="67">
    <location>
        <begin position="908"/>
        <end position="1178"/>
    </location>
</feature>
<evidence type="ECO:0000256" key="3">
    <source>
        <dbReference type="ARBA" id="ARBA00012480"/>
    </source>
</evidence>
<keyword evidence="8" id="KW-0596">Phosphopantetheine</keyword>
<evidence type="ECO:0000256" key="12">
    <source>
        <dbReference type="ARBA" id="ARBA00022799"/>
    </source>
</evidence>
<dbReference type="InterPro" id="IPR050091">
    <property type="entry name" value="PKS_NRPS_Biosynth_Enz"/>
</dbReference>
<reference evidence="69" key="1">
    <citation type="submission" date="2011-08" db="EMBL/GenBank/DDBJ databases">
        <authorList>
            <person name="Rombauts S."/>
        </authorList>
    </citation>
    <scope>NUCLEOTIDE SEQUENCE</scope>
    <source>
        <strain evidence="69">London</strain>
    </source>
</reference>
<evidence type="ECO:0000256" key="13">
    <source>
        <dbReference type="ARBA" id="ARBA00022801"/>
    </source>
</evidence>
<comment type="catalytic activity">
    <reaction evidence="60">
        <text>3-oxooctanoyl-[ACP] + NADPH + H(+) = (3R)-hydroxyoctanoyl-[ACP] + NADP(+)</text>
        <dbReference type="Rhea" id="RHEA:41840"/>
        <dbReference type="Rhea" id="RHEA-COMP:9633"/>
        <dbReference type="Rhea" id="RHEA-COMP:9634"/>
        <dbReference type="ChEBI" id="CHEBI:15378"/>
        <dbReference type="ChEBI" id="CHEBI:57783"/>
        <dbReference type="ChEBI" id="CHEBI:58349"/>
        <dbReference type="ChEBI" id="CHEBI:78460"/>
        <dbReference type="ChEBI" id="CHEBI:78461"/>
    </reaction>
    <physiologicalReaction direction="left-to-right" evidence="60">
        <dbReference type="Rhea" id="RHEA:41841"/>
    </physiologicalReaction>
</comment>
<dbReference type="GO" id="GO:0004312">
    <property type="term" value="F:fatty acid synthase activity"/>
    <property type="evidence" value="ECO:0007669"/>
    <property type="project" value="UniProtKB-EC"/>
</dbReference>
<evidence type="ECO:0000256" key="64">
    <source>
        <dbReference type="PROSITE-ProRule" id="PRU01363"/>
    </source>
</evidence>
<dbReference type="Pfam" id="PF13602">
    <property type="entry name" value="ADH_zinc_N_2"/>
    <property type="match status" value="1"/>
</dbReference>
<protein>
    <recommendedName>
        <fullName evidence="7">Fatty acid synthase</fullName>
        <ecNumber evidence="5">1.1.1.100</ecNumber>
        <ecNumber evidence="2">1.3.1.39</ecNumber>
        <ecNumber evidence="6">2.3.1.41</ecNumber>
        <ecNumber evidence="4">2.3.1.85</ecNumber>
        <ecNumber evidence="3">3.1.2.14</ecNumber>
    </recommendedName>
</protein>
<dbReference type="GO" id="GO:0004316">
    <property type="term" value="F:3-oxoacyl-[acyl-carrier-protein] reductase (NADPH) activity"/>
    <property type="evidence" value="ECO:0007669"/>
    <property type="project" value="UniProtKB-EC"/>
</dbReference>
<evidence type="ECO:0000313" key="68">
    <source>
        <dbReference type="EnsemblMetazoa" id="tetur02g06340.1"/>
    </source>
</evidence>
<keyword evidence="21" id="KW-0275">Fatty acid biosynthesis</keyword>
<comment type="catalytic activity">
    <reaction evidence="57">
        <text>(2E)-tetradecenoyl-[ACP] + NADPH + H(+) = tetradecanoyl-[ACP] + NADP(+)</text>
        <dbReference type="Rhea" id="RHEA:41896"/>
        <dbReference type="Rhea" id="RHEA-COMP:9647"/>
        <dbReference type="Rhea" id="RHEA-COMP:9648"/>
        <dbReference type="ChEBI" id="CHEBI:15378"/>
        <dbReference type="ChEBI" id="CHEBI:57783"/>
        <dbReference type="ChEBI" id="CHEBI:58349"/>
        <dbReference type="ChEBI" id="CHEBI:78475"/>
        <dbReference type="ChEBI" id="CHEBI:78477"/>
    </reaction>
    <physiologicalReaction direction="left-to-right" evidence="57">
        <dbReference type="Rhea" id="RHEA:41897"/>
    </physiologicalReaction>
</comment>
<evidence type="ECO:0000256" key="56">
    <source>
        <dbReference type="ARBA" id="ARBA00049109"/>
    </source>
</evidence>
<dbReference type="InterPro" id="IPR020806">
    <property type="entry name" value="PKS_PP-bd"/>
</dbReference>
<evidence type="ECO:0000256" key="59">
    <source>
        <dbReference type="ARBA" id="ARBA00049414"/>
    </source>
</evidence>
<evidence type="ECO:0000256" key="18">
    <source>
        <dbReference type="ARBA" id="ARBA00023002"/>
    </source>
</evidence>
<comment type="catalytic activity">
    <reaction evidence="44">
        <text>acetyl-[ACP] + malonyl-[ACP] + H(+) = 3-oxobutanoyl-[ACP] + holo-[ACP] + CO2</text>
        <dbReference type="Rhea" id="RHEA:41800"/>
        <dbReference type="Rhea" id="RHEA-COMP:9621"/>
        <dbReference type="Rhea" id="RHEA-COMP:9623"/>
        <dbReference type="Rhea" id="RHEA-COMP:9625"/>
        <dbReference type="Rhea" id="RHEA-COMP:9685"/>
        <dbReference type="ChEBI" id="CHEBI:15378"/>
        <dbReference type="ChEBI" id="CHEBI:16526"/>
        <dbReference type="ChEBI" id="CHEBI:64479"/>
        <dbReference type="ChEBI" id="CHEBI:78446"/>
        <dbReference type="ChEBI" id="CHEBI:78449"/>
        <dbReference type="ChEBI" id="CHEBI:78450"/>
    </reaction>
    <physiologicalReaction direction="left-to-right" evidence="44">
        <dbReference type="Rhea" id="RHEA:41801"/>
    </physiologicalReaction>
</comment>
<keyword evidence="14" id="KW-0276">Fatty acid metabolism</keyword>
<evidence type="ECO:0000256" key="8">
    <source>
        <dbReference type="ARBA" id="ARBA00022450"/>
    </source>
</evidence>
<dbReference type="InterPro" id="IPR016039">
    <property type="entry name" value="Thiolase-like"/>
</dbReference>
<dbReference type="Gene3D" id="3.40.47.10">
    <property type="match status" value="1"/>
</dbReference>
<keyword evidence="15" id="KW-0521">NADP</keyword>
<evidence type="ECO:0000256" key="22">
    <source>
        <dbReference type="ARBA" id="ARBA00023268"/>
    </source>
</evidence>
<dbReference type="STRING" id="32264.T1JVZ5"/>
<evidence type="ECO:0000256" key="49">
    <source>
        <dbReference type="ARBA" id="ARBA00048506"/>
    </source>
</evidence>
<dbReference type="InterPro" id="IPR036736">
    <property type="entry name" value="ACP-like_sf"/>
</dbReference>
<feature type="region of interest" description="N-terminal hotdog fold" evidence="64">
    <location>
        <begin position="908"/>
        <end position="1033"/>
    </location>
</feature>
<comment type="catalytic activity">
    <reaction evidence="58">
        <text>3-oxododecanoyl-[ACP] + NADPH + H(+) = (3R)-hydroxydodecanoyl-[ACP] + NADP(+)</text>
        <dbReference type="Rhea" id="RHEA:41872"/>
        <dbReference type="Rhea" id="RHEA-COMP:9641"/>
        <dbReference type="Rhea" id="RHEA-COMP:9642"/>
        <dbReference type="ChEBI" id="CHEBI:15378"/>
        <dbReference type="ChEBI" id="CHEBI:57783"/>
        <dbReference type="ChEBI" id="CHEBI:58349"/>
        <dbReference type="ChEBI" id="CHEBI:78469"/>
        <dbReference type="ChEBI" id="CHEBI:78470"/>
    </reaction>
    <physiologicalReaction direction="left-to-right" evidence="58">
        <dbReference type="Rhea" id="RHEA:41873"/>
    </physiologicalReaction>
</comment>
<dbReference type="InterPro" id="IPR020841">
    <property type="entry name" value="PKS_Beta-ketoAc_synthase_dom"/>
</dbReference>
<dbReference type="SMART" id="SM00823">
    <property type="entry name" value="PKS_PP"/>
    <property type="match status" value="1"/>
</dbReference>
<evidence type="ECO:0000256" key="50">
    <source>
        <dbReference type="ARBA" id="ARBA00048571"/>
    </source>
</evidence>
<dbReference type="InterPro" id="IPR049900">
    <property type="entry name" value="PKS_mFAS_DH"/>
</dbReference>
<evidence type="ECO:0000256" key="48">
    <source>
        <dbReference type="ARBA" id="ARBA00048420"/>
    </source>
</evidence>
<reference evidence="68" key="2">
    <citation type="submission" date="2015-06" db="UniProtKB">
        <authorList>
            <consortium name="EnsemblMetazoa"/>
        </authorList>
    </citation>
    <scope>IDENTIFICATION</scope>
</reference>
<evidence type="ECO:0000256" key="30">
    <source>
        <dbReference type="ARBA" id="ARBA00023401"/>
    </source>
</evidence>
<dbReference type="InterPro" id="IPR014031">
    <property type="entry name" value="Ketoacyl_synth_C"/>
</dbReference>
<comment type="catalytic activity">
    <reaction evidence="27">
        <text>a (3R)-hydroxyacyl-[ACP] = a (2E)-enoyl-[ACP] + H2O</text>
        <dbReference type="Rhea" id="RHEA:13097"/>
        <dbReference type="Rhea" id="RHEA-COMP:9925"/>
        <dbReference type="Rhea" id="RHEA-COMP:9945"/>
        <dbReference type="ChEBI" id="CHEBI:15377"/>
        <dbReference type="ChEBI" id="CHEBI:78784"/>
        <dbReference type="ChEBI" id="CHEBI:78827"/>
        <dbReference type="EC" id="4.2.1.59"/>
    </reaction>
    <physiologicalReaction direction="left-to-right" evidence="27">
        <dbReference type="Rhea" id="RHEA:13098"/>
    </physiologicalReaction>
</comment>
<evidence type="ECO:0000256" key="14">
    <source>
        <dbReference type="ARBA" id="ARBA00022832"/>
    </source>
</evidence>
<evidence type="ECO:0000256" key="37">
    <source>
        <dbReference type="ARBA" id="ARBA00047440"/>
    </source>
</evidence>
<dbReference type="InterPro" id="IPR014043">
    <property type="entry name" value="Acyl_transferase_dom"/>
</dbReference>
<dbReference type="InterPro" id="IPR014030">
    <property type="entry name" value="Ketoacyl_synth_N"/>
</dbReference>
<evidence type="ECO:0000256" key="63">
    <source>
        <dbReference type="ARBA" id="ARBA00049533"/>
    </source>
</evidence>
<evidence type="ECO:0000256" key="23">
    <source>
        <dbReference type="ARBA" id="ARBA00023332"/>
    </source>
</evidence>
<dbReference type="CDD" id="cd00833">
    <property type="entry name" value="PKS"/>
    <property type="match status" value="1"/>
</dbReference>
<feature type="domain" description="Ketosynthase family 3 (KS3)" evidence="66">
    <location>
        <begin position="57"/>
        <end position="456"/>
    </location>
</feature>
<comment type="catalytic activity">
    <reaction evidence="59">
        <text>3-oxohexadecanoyl-[ACP] + NADPH + H(+) = (3R)-hydroxyhexadecanoyl-[ACP] + NADP(+)</text>
        <dbReference type="Rhea" id="RHEA:41904"/>
        <dbReference type="Rhea" id="RHEA-COMP:9649"/>
        <dbReference type="Rhea" id="RHEA-COMP:9650"/>
        <dbReference type="ChEBI" id="CHEBI:15378"/>
        <dbReference type="ChEBI" id="CHEBI:57783"/>
        <dbReference type="ChEBI" id="CHEBI:58349"/>
        <dbReference type="ChEBI" id="CHEBI:78478"/>
        <dbReference type="ChEBI" id="CHEBI:78480"/>
    </reaction>
    <physiologicalReaction direction="left-to-right" evidence="59">
        <dbReference type="Rhea" id="RHEA:41905"/>
    </physiologicalReaction>
</comment>
<comment type="catalytic activity">
    <reaction evidence="29">
        <text>(3R)-hydroxyoctadecanoyl-[ACP] = (2E)-octadecenoyl-[ACP] + H2O</text>
        <dbReference type="Rhea" id="RHEA:41924"/>
        <dbReference type="Rhea" id="RHEA-COMP:9654"/>
        <dbReference type="Rhea" id="RHEA-COMP:9655"/>
        <dbReference type="ChEBI" id="CHEBI:15377"/>
        <dbReference type="ChEBI" id="CHEBI:78488"/>
        <dbReference type="ChEBI" id="CHEBI:78489"/>
    </reaction>
    <physiologicalReaction direction="left-to-right" evidence="29">
        <dbReference type="Rhea" id="RHEA:41925"/>
    </physiologicalReaction>
</comment>
<dbReference type="InterPro" id="IPR057326">
    <property type="entry name" value="KR_dom"/>
</dbReference>
<comment type="catalytic activity">
    <reaction evidence="41">
        <text>(2E)-hexadecenoyl-[ACP] + NADPH + H(+) = hexadecanoyl-[ACP] + NADP(+)</text>
        <dbReference type="Rhea" id="RHEA:41912"/>
        <dbReference type="Rhea" id="RHEA-COMP:9651"/>
        <dbReference type="Rhea" id="RHEA-COMP:9652"/>
        <dbReference type="ChEBI" id="CHEBI:15378"/>
        <dbReference type="ChEBI" id="CHEBI:57783"/>
        <dbReference type="ChEBI" id="CHEBI:58349"/>
        <dbReference type="ChEBI" id="CHEBI:78481"/>
        <dbReference type="ChEBI" id="CHEBI:78483"/>
    </reaction>
    <physiologicalReaction direction="left-to-right" evidence="41">
        <dbReference type="Rhea" id="RHEA:41913"/>
    </physiologicalReaction>
</comment>
<comment type="catalytic activity">
    <reaction evidence="36">
        <text>a (3R)-hydroxyacyl-[ACP] + NADP(+) = a 3-oxoacyl-[ACP] + NADPH + H(+)</text>
        <dbReference type="Rhea" id="RHEA:17397"/>
        <dbReference type="Rhea" id="RHEA-COMP:9916"/>
        <dbReference type="Rhea" id="RHEA-COMP:9945"/>
        <dbReference type="ChEBI" id="CHEBI:15378"/>
        <dbReference type="ChEBI" id="CHEBI:57783"/>
        <dbReference type="ChEBI" id="CHEBI:58349"/>
        <dbReference type="ChEBI" id="CHEBI:78776"/>
        <dbReference type="ChEBI" id="CHEBI:78827"/>
        <dbReference type="EC" id="1.1.1.100"/>
    </reaction>
    <physiologicalReaction direction="right-to-left" evidence="36">
        <dbReference type="Rhea" id="RHEA:17399"/>
    </physiologicalReaction>
</comment>
<evidence type="ECO:0000256" key="16">
    <source>
        <dbReference type="ARBA" id="ARBA00022898"/>
    </source>
</evidence>
<evidence type="ECO:0000256" key="46">
    <source>
        <dbReference type="ARBA" id="ARBA00048281"/>
    </source>
</evidence>
<evidence type="ECO:0000256" key="42">
    <source>
        <dbReference type="ARBA" id="ARBA00047897"/>
    </source>
</evidence>
<dbReference type="CDD" id="cd08954">
    <property type="entry name" value="KR_1_FAS_SDR_x"/>
    <property type="match status" value="1"/>
</dbReference>
<dbReference type="Pfam" id="PF00550">
    <property type="entry name" value="PP-binding"/>
    <property type="match status" value="1"/>
</dbReference>
<comment type="catalytic activity">
    <reaction evidence="39">
        <text>(2E)-butenoyl-[ACP] + NADPH + H(+) = butanoyl-[ACP] + NADP(+)</text>
        <dbReference type="Rhea" id="RHEA:41812"/>
        <dbReference type="Rhea" id="RHEA-COMP:9627"/>
        <dbReference type="Rhea" id="RHEA-COMP:9628"/>
        <dbReference type="ChEBI" id="CHEBI:15378"/>
        <dbReference type="ChEBI" id="CHEBI:57783"/>
        <dbReference type="ChEBI" id="CHEBI:58349"/>
        <dbReference type="ChEBI" id="CHEBI:78453"/>
        <dbReference type="ChEBI" id="CHEBI:78454"/>
    </reaction>
    <physiologicalReaction direction="left-to-right" evidence="39">
        <dbReference type="Rhea" id="RHEA:41813"/>
    </physiologicalReaction>
</comment>
<dbReference type="GO" id="GO:0004315">
    <property type="term" value="F:3-oxoacyl-[acyl-carrier-protein] synthase activity"/>
    <property type="evidence" value="ECO:0007669"/>
    <property type="project" value="UniProtKB-EC"/>
</dbReference>
<dbReference type="Gene3D" id="3.40.50.720">
    <property type="entry name" value="NAD(P)-binding Rossmann-like Domain"/>
    <property type="match status" value="1"/>
</dbReference>
<dbReference type="Gene3D" id="3.40.50.150">
    <property type="entry name" value="Vaccinia Virus protein VP39"/>
    <property type="match status" value="1"/>
</dbReference>
<evidence type="ECO:0000256" key="28">
    <source>
        <dbReference type="ARBA" id="ARBA00023398"/>
    </source>
</evidence>
<dbReference type="Pfam" id="PF00698">
    <property type="entry name" value="Acyl_transf_1"/>
    <property type="match status" value="1"/>
</dbReference>
<dbReference type="EC" id="2.3.1.85" evidence="4"/>
<comment type="catalytic activity">
    <reaction evidence="24">
        <text>(3R)-hydroxydodecanoyl-[ACP] = (2E)-dodecenoyl-[ACP] + H2O</text>
        <dbReference type="Rhea" id="RHEA:41876"/>
        <dbReference type="Rhea" id="RHEA-COMP:9642"/>
        <dbReference type="Rhea" id="RHEA-COMP:9643"/>
        <dbReference type="ChEBI" id="CHEBI:15377"/>
        <dbReference type="ChEBI" id="CHEBI:78470"/>
        <dbReference type="ChEBI" id="CHEBI:78472"/>
    </reaction>
    <physiologicalReaction direction="left-to-right" evidence="24">
        <dbReference type="Rhea" id="RHEA:41877"/>
    </physiologicalReaction>
</comment>
<evidence type="ECO:0000256" key="20">
    <source>
        <dbReference type="ARBA" id="ARBA00023098"/>
    </source>
</evidence>
<keyword evidence="19" id="KW-0520">NAD</keyword>
<comment type="catalytic activity">
    <reaction evidence="52">
        <text>holo-[ACP] + acetyl-CoA = acetyl-[ACP] + CoA</text>
        <dbReference type="Rhea" id="RHEA:41788"/>
        <dbReference type="Rhea" id="RHEA-COMP:9621"/>
        <dbReference type="Rhea" id="RHEA-COMP:9685"/>
        <dbReference type="ChEBI" id="CHEBI:57287"/>
        <dbReference type="ChEBI" id="CHEBI:57288"/>
        <dbReference type="ChEBI" id="CHEBI:64479"/>
        <dbReference type="ChEBI" id="CHEBI:78446"/>
        <dbReference type="EC" id="2.3.1.38"/>
    </reaction>
    <physiologicalReaction direction="left-to-right" evidence="52">
        <dbReference type="Rhea" id="RHEA:41789"/>
    </physiologicalReaction>
</comment>
<dbReference type="Pfam" id="PF00109">
    <property type="entry name" value="ketoacyl-synt"/>
    <property type="match status" value="1"/>
</dbReference>
<dbReference type="EnsemblMetazoa" id="tetur02g06340.1">
    <property type="protein sequence ID" value="tetur02g06340.1"/>
    <property type="gene ID" value="tetur02g06340"/>
</dbReference>
<comment type="catalytic activity">
    <reaction evidence="23">
        <text>(3R)-hydroxyoctanoyl-[ACP] = (2E)-octenoyl-[ACP] + H2O</text>
        <dbReference type="Rhea" id="RHEA:41844"/>
        <dbReference type="Rhea" id="RHEA-COMP:9634"/>
        <dbReference type="Rhea" id="RHEA-COMP:9635"/>
        <dbReference type="ChEBI" id="CHEBI:15377"/>
        <dbReference type="ChEBI" id="CHEBI:78461"/>
        <dbReference type="ChEBI" id="CHEBI:78462"/>
    </reaction>
    <physiologicalReaction direction="left-to-right" evidence="23">
        <dbReference type="Rhea" id="RHEA:41845"/>
    </physiologicalReaction>
</comment>
<dbReference type="GO" id="GO:0004313">
    <property type="term" value="F:[acyl-carrier-protein] S-acetyltransferase activity"/>
    <property type="evidence" value="ECO:0007669"/>
    <property type="project" value="UniProtKB-EC"/>
</dbReference>
<name>T1JVZ5_TETUR</name>
<keyword evidence="17" id="KW-0007">Acetylation</keyword>
<dbReference type="SUPFAM" id="SSF52151">
    <property type="entry name" value="FabD/lysophospholipase-like"/>
    <property type="match status" value="1"/>
</dbReference>
<dbReference type="SMART" id="SM00825">
    <property type="entry name" value="PKS_KS"/>
    <property type="match status" value="1"/>
</dbReference>
<dbReference type="SMART" id="SM00827">
    <property type="entry name" value="PKS_AT"/>
    <property type="match status" value="1"/>
</dbReference>
<evidence type="ECO:0000256" key="2">
    <source>
        <dbReference type="ARBA" id="ARBA00012004"/>
    </source>
</evidence>
<dbReference type="PROSITE" id="PS00606">
    <property type="entry name" value="KS3_1"/>
    <property type="match status" value="1"/>
</dbReference>
<evidence type="ECO:0000256" key="34">
    <source>
        <dbReference type="ARBA" id="ARBA00047300"/>
    </source>
</evidence>
<comment type="function">
    <text evidence="32">Fatty acid synthetase is a multifunctional enzyme that catalyzes the de novo biosynthesis of long-chain saturated fatty acids starting from acetyl-CoA and malonyl-CoA in the presence of NADPH. This multifunctional protein contains 7 catalytic activities and a site for the binding of the prosthetic group 4'-phosphopantetheine of the acyl carrier protein ([ACP]) domain.</text>
</comment>
<dbReference type="Gene3D" id="3.90.180.10">
    <property type="entry name" value="Medium-chain alcohol dehydrogenases, catalytic domain"/>
    <property type="match status" value="1"/>
</dbReference>
<feature type="active site" description="Proton acceptor; for dehydratase activity" evidence="64">
    <location>
        <position position="943"/>
    </location>
</feature>
<evidence type="ECO:0000256" key="29">
    <source>
        <dbReference type="ARBA" id="ARBA00023399"/>
    </source>
</evidence>
<evidence type="ECO:0000256" key="58">
    <source>
        <dbReference type="ARBA" id="ARBA00049263"/>
    </source>
</evidence>
<dbReference type="PANTHER" id="PTHR43775:SF7">
    <property type="entry name" value="FATTY ACID SYNTHASE"/>
    <property type="match status" value="1"/>
</dbReference>
<evidence type="ECO:0000256" key="32">
    <source>
        <dbReference type="ARBA" id="ARBA00023442"/>
    </source>
</evidence>
<comment type="catalytic activity">
    <reaction evidence="30">
        <text>(3R)-hydroxyhexadecanoyl-[ACP] = (2E)-hexadecenoyl-[ACP] + H2O</text>
        <dbReference type="Rhea" id="RHEA:41908"/>
        <dbReference type="Rhea" id="RHEA-COMP:9650"/>
        <dbReference type="Rhea" id="RHEA-COMP:9651"/>
        <dbReference type="ChEBI" id="CHEBI:15377"/>
        <dbReference type="ChEBI" id="CHEBI:78480"/>
        <dbReference type="ChEBI" id="CHEBI:78481"/>
    </reaction>
    <physiologicalReaction direction="left-to-right" evidence="30">
        <dbReference type="Rhea" id="RHEA:41909"/>
    </physiologicalReaction>
</comment>
<comment type="catalytic activity">
    <reaction evidence="62">
        <text>(2E)-decenoyl-[ACP] + NADPH + H(+) = decanoyl-[ACP] + NADP(+)</text>
        <dbReference type="Rhea" id="RHEA:41864"/>
        <dbReference type="Rhea" id="RHEA-COMP:9639"/>
        <dbReference type="Rhea" id="RHEA-COMP:9640"/>
        <dbReference type="ChEBI" id="CHEBI:15378"/>
        <dbReference type="ChEBI" id="CHEBI:57783"/>
        <dbReference type="ChEBI" id="CHEBI:58349"/>
        <dbReference type="ChEBI" id="CHEBI:78467"/>
        <dbReference type="ChEBI" id="CHEBI:78468"/>
    </reaction>
    <physiologicalReaction direction="left-to-right" evidence="62">
        <dbReference type="Rhea" id="RHEA:41865"/>
    </physiologicalReaction>
</comment>
<dbReference type="Pfam" id="PF00975">
    <property type="entry name" value="Thioesterase"/>
    <property type="match status" value="1"/>
</dbReference>
<evidence type="ECO:0000256" key="44">
    <source>
        <dbReference type="ARBA" id="ARBA00047961"/>
    </source>
</evidence>
<dbReference type="SUPFAM" id="SSF53901">
    <property type="entry name" value="Thiolase-like"/>
    <property type="match status" value="1"/>
</dbReference>
<comment type="catalytic activity">
    <reaction evidence="40">
        <text>dodecanoyl-[ACP] + malonyl-[ACP] + H(+) = 3-oxotetradecanoyl-[ACP] + holo-[ACP] + CO2</text>
        <dbReference type="Rhea" id="RHEA:41884"/>
        <dbReference type="Rhea" id="RHEA-COMP:9623"/>
        <dbReference type="Rhea" id="RHEA-COMP:9644"/>
        <dbReference type="Rhea" id="RHEA-COMP:9645"/>
        <dbReference type="Rhea" id="RHEA-COMP:9685"/>
        <dbReference type="ChEBI" id="CHEBI:15378"/>
        <dbReference type="ChEBI" id="CHEBI:16526"/>
        <dbReference type="ChEBI" id="CHEBI:64479"/>
        <dbReference type="ChEBI" id="CHEBI:65264"/>
        <dbReference type="ChEBI" id="CHEBI:78449"/>
        <dbReference type="ChEBI" id="CHEBI:78473"/>
    </reaction>
    <physiologicalReaction direction="left-to-right" evidence="40">
        <dbReference type="Rhea" id="RHEA:41885"/>
    </physiologicalReaction>
</comment>
<comment type="catalytic activity">
    <reaction evidence="54">
        <text>3-oxotetradecanoyl-[ACP] + NADPH + H(+) = (3R)-hydroxytetradecanoyl-[ACP] + NADP(+)</text>
        <dbReference type="Rhea" id="RHEA:41888"/>
        <dbReference type="Rhea" id="RHEA-COMP:9645"/>
        <dbReference type="Rhea" id="RHEA-COMP:9646"/>
        <dbReference type="ChEBI" id="CHEBI:15378"/>
        <dbReference type="ChEBI" id="CHEBI:57783"/>
        <dbReference type="ChEBI" id="CHEBI:58349"/>
        <dbReference type="ChEBI" id="CHEBI:78473"/>
        <dbReference type="ChEBI" id="CHEBI:78474"/>
    </reaction>
    <physiologicalReaction direction="left-to-right" evidence="54">
        <dbReference type="Rhea" id="RHEA:41889"/>
    </physiologicalReaction>
</comment>
<evidence type="ECO:0000256" key="31">
    <source>
        <dbReference type="ARBA" id="ARBA00023402"/>
    </source>
</evidence>
<comment type="catalytic activity">
    <reaction evidence="35">
        <text>hexanoyl-[ACP] + malonyl-[ACP] + H(+) = 3-oxooctanoyl-[ACP] + holo-[ACP] + CO2</text>
        <dbReference type="Rhea" id="RHEA:41836"/>
        <dbReference type="Rhea" id="RHEA-COMP:9623"/>
        <dbReference type="Rhea" id="RHEA-COMP:9632"/>
        <dbReference type="Rhea" id="RHEA-COMP:9633"/>
        <dbReference type="Rhea" id="RHEA-COMP:9685"/>
        <dbReference type="ChEBI" id="CHEBI:15378"/>
        <dbReference type="ChEBI" id="CHEBI:16526"/>
        <dbReference type="ChEBI" id="CHEBI:64479"/>
        <dbReference type="ChEBI" id="CHEBI:78449"/>
        <dbReference type="ChEBI" id="CHEBI:78459"/>
        <dbReference type="ChEBI" id="CHEBI:78460"/>
    </reaction>
    <physiologicalReaction direction="left-to-right" evidence="35">
        <dbReference type="Rhea" id="RHEA:41837"/>
    </physiologicalReaction>
</comment>
<dbReference type="Gene3D" id="3.40.50.1820">
    <property type="entry name" value="alpha/beta hydrolase"/>
    <property type="match status" value="1"/>
</dbReference>
<dbReference type="PROSITE" id="PS52019">
    <property type="entry name" value="PKS_MFAS_DH"/>
    <property type="match status" value="1"/>
</dbReference>
<comment type="catalytic activity">
    <reaction evidence="55">
        <text>(2E)-octadecenoyl-[ACP] + NADPH + H(+) = octadecanoyl-[ACP] + NADP(+)</text>
        <dbReference type="Rhea" id="RHEA:41928"/>
        <dbReference type="Rhea" id="RHEA-COMP:9655"/>
        <dbReference type="Rhea" id="RHEA-COMP:9656"/>
        <dbReference type="ChEBI" id="CHEBI:15378"/>
        <dbReference type="ChEBI" id="CHEBI:57783"/>
        <dbReference type="ChEBI" id="CHEBI:58349"/>
        <dbReference type="ChEBI" id="CHEBI:78489"/>
        <dbReference type="ChEBI" id="CHEBI:78495"/>
    </reaction>
    <physiologicalReaction direction="left-to-right" evidence="55">
        <dbReference type="Rhea" id="RHEA:41929"/>
    </physiologicalReaction>
</comment>
<comment type="catalytic activity">
    <reaction evidence="51">
        <text>a 2,3-saturated acyl-[ACP] + NADP(+) = a (2E)-enoyl-[ACP] + NADPH + H(+)</text>
        <dbReference type="Rhea" id="RHEA:22564"/>
        <dbReference type="Rhea" id="RHEA-COMP:9925"/>
        <dbReference type="Rhea" id="RHEA-COMP:9926"/>
        <dbReference type="ChEBI" id="CHEBI:15378"/>
        <dbReference type="ChEBI" id="CHEBI:57783"/>
        <dbReference type="ChEBI" id="CHEBI:58349"/>
        <dbReference type="ChEBI" id="CHEBI:78784"/>
        <dbReference type="ChEBI" id="CHEBI:78785"/>
        <dbReference type="EC" id="1.3.1.39"/>
    </reaction>
    <physiologicalReaction direction="right-to-left" evidence="51">
        <dbReference type="Rhea" id="RHEA:22566"/>
    </physiologicalReaction>
</comment>
<keyword evidence="20" id="KW-0443">Lipid metabolism</keyword>
<dbReference type="InterPro" id="IPR029063">
    <property type="entry name" value="SAM-dependent_MTases_sf"/>
</dbReference>
<dbReference type="EC" id="3.1.2.14" evidence="3"/>
<comment type="catalytic activity">
    <reaction evidence="49">
        <text>a fatty acyl-[ACP] + malonyl-[ACP] + H(+) = a 3-oxoacyl-[ACP] + holo-[ACP] + CO2</text>
        <dbReference type="Rhea" id="RHEA:22836"/>
        <dbReference type="Rhea" id="RHEA-COMP:9623"/>
        <dbReference type="Rhea" id="RHEA-COMP:9685"/>
        <dbReference type="Rhea" id="RHEA-COMP:9916"/>
        <dbReference type="Rhea" id="RHEA-COMP:14125"/>
        <dbReference type="ChEBI" id="CHEBI:15378"/>
        <dbReference type="ChEBI" id="CHEBI:16526"/>
        <dbReference type="ChEBI" id="CHEBI:64479"/>
        <dbReference type="ChEBI" id="CHEBI:78449"/>
        <dbReference type="ChEBI" id="CHEBI:78776"/>
        <dbReference type="ChEBI" id="CHEBI:138651"/>
        <dbReference type="EC" id="2.3.1.41"/>
    </reaction>
    <physiologicalReaction direction="left-to-right" evidence="49">
        <dbReference type="Rhea" id="RHEA:22837"/>
    </physiologicalReaction>
</comment>
<evidence type="ECO:0000256" key="52">
    <source>
        <dbReference type="ARBA" id="ARBA00048691"/>
    </source>
</evidence>
<comment type="catalytic activity">
    <reaction evidence="45">
        <text>hexadecanoyl-[ACP] + malonyl-[ACP] + H(+) = 3-oxooctadecanoyl-[ACP] + holo-[ACP] + CO2</text>
        <dbReference type="Rhea" id="RHEA:41916"/>
        <dbReference type="Rhea" id="RHEA-COMP:9623"/>
        <dbReference type="Rhea" id="RHEA-COMP:9652"/>
        <dbReference type="Rhea" id="RHEA-COMP:9653"/>
        <dbReference type="Rhea" id="RHEA-COMP:9685"/>
        <dbReference type="ChEBI" id="CHEBI:15378"/>
        <dbReference type="ChEBI" id="CHEBI:16526"/>
        <dbReference type="ChEBI" id="CHEBI:64479"/>
        <dbReference type="ChEBI" id="CHEBI:78449"/>
        <dbReference type="ChEBI" id="CHEBI:78483"/>
        <dbReference type="ChEBI" id="CHEBI:78487"/>
    </reaction>
    <physiologicalReaction direction="left-to-right" evidence="45">
        <dbReference type="Rhea" id="RHEA:41917"/>
    </physiologicalReaction>
</comment>
<evidence type="ECO:0000256" key="24">
    <source>
        <dbReference type="ARBA" id="ARBA00023351"/>
    </source>
</evidence>
<keyword evidence="9" id="KW-0444">Lipid biosynthesis</keyword>
<evidence type="ECO:0000256" key="40">
    <source>
        <dbReference type="ARBA" id="ARBA00047578"/>
    </source>
</evidence>
<dbReference type="InterPro" id="IPR009081">
    <property type="entry name" value="PP-bd_ACP"/>
</dbReference>
<dbReference type="FunFam" id="1.10.1200.10:FF:000013">
    <property type="entry name" value="Fatty acid synthase"/>
    <property type="match status" value="1"/>
</dbReference>
<dbReference type="Pfam" id="PF21149">
    <property type="entry name" value="FAS_pseudo-KR"/>
    <property type="match status" value="1"/>
</dbReference>
<comment type="catalytic activity">
    <reaction evidence="38">
        <text>tetradecanoyl-[ACP] + malonyl-[ACP] + H(+) = 3-oxohexadecanoyl-[ACP] + holo-[ACP] + CO2</text>
        <dbReference type="Rhea" id="RHEA:41900"/>
        <dbReference type="Rhea" id="RHEA-COMP:9623"/>
        <dbReference type="Rhea" id="RHEA-COMP:9648"/>
        <dbReference type="Rhea" id="RHEA-COMP:9649"/>
        <dbReference type="Rhea" id="RHEA-COMP:9685"/>
        <dbReference type="ChEBI" id="CHEBI:15378"/>
        <dbReference type="ChEBI" id="CHEBI:16526"/>
        <dbReference type="ChEBI" id="CHEBI:64479"/>
        <dbReference type="ChEBI" id="CHEBI:78449"/>
        <dbReference type="ChEBI" id="CHEBI:78477"/>
        <dbReference type="ChEBI" id="CHEBI:78478"/>
    </reaction>
    <physiologicalReaction direction="left-to-right" evidence="38">
        <dbReference type="Rhea" id="RHEA:41901"/>
    </physiologicalReaction>
</comment>
<evidence type="ECO:0000256" key="60">
    <source>
        <dbReference type="ARBA" id="ARBA00049422"/>
    </source>
</evidence>
<evidence type="ECO:0000256" key="27">
    <source>
        <dbReference type="ARBA" id="ARBA00023394"/>
    </source>
</evidence>
<proteinExistence type="predicted"/>
<evidence type="ECO:0000256" key="43">
    <source>
        <dbReference type="ARBA" id="ARBA00047953"/>
    </source>
</evidence>
<evidence type="ECO:0000256" key="5">
    <source>
        <dbReference type="ARBA" id="ARBA00012948"/>
    </source>
</evidence>
<evidence type="ECO:0000256" key="38">
    <source>
        <dbReference type="ARBA" id="ARBA00047451"/>
    </source>
</evidence>
<dbReference type="FunFam" id="3.40.50.720:FF:000209">
    <property type="entry name" value="Polyketide synthase Pks12"/>
    <property type="match status" value="1"/>
</dbReference>
<evidence type="ECO:0000256" key="25">
    <source>
        <dbReference type="ARBA" id="ARBA00023373"/>
    </source>
</evidence>
<dbReference type="Proteomes" id="UP000015104">
    <property type="component" value="Unassembled WGS sequence"/>
</dbReference>
<evidence type="ECO:0000256" key="26">
    <source>
        <dbReference type="ARBA" id="ARBA00023388"/>
    </source>
</evidence>
<evidence type="ECO:0000256" key="6">
    <source>
        <dbReference type="ARBA" id="ARBA00013191"/>
    </source>
</evidence>
<dbReference type="EMBL" id="CAEY01000798">
    <property type="status" value="NOT_ANNOTATED_CDS"/>
    <property type="molecule type" value="Genomic_DNA"/>
</dbReference>
<dbReference type="GO" id="GO:0006633">
    <property type="term" value="P:fatty acid biosynthetic process"/>
    <property type="evidence" value="ECO:0007669"/>
    <property type="project" value="UniProtKB-KW"/>
</dbReference>
<dbReference type="EC" id="1.1.1.100" evidence="5"/>
<evidence type="ECO:0000256" key="4">
    <source>
        <dbReference type="ARBA" id="ARBA00012873"/>
    </source>
</evidence>
<keyword evidence="13" id="KW-0378">Hydrolase</keyword>
<dbReference type="SUPFAM" id="SSF47336">
    <property type="entry name" value="ACP-like"/>
    <property type="match status" value="1"/>
</dbReference>
<comment type="catalytic activity">
    <reaction evidence="46">
        <text>(2E)-dodecenoyl-[ACP] + NADPH + H(+) = dodecanoyl-[ACP] + NADP(+)</text>
        <dbReference type="Rhea" id="RHEA:41880"/>
        <dbReference type="Rhea" id="RHEA-COMP:9643"/>
        <dbReference type="Rhea" id="RHEA-COMP:9644"/>
        <dbReference type="ChEBI" id="CHEBI:15378"/>
        <dbReference type="ChEBI" id="CHEBI:57783"/>
        <dbReference type="ChEBI" id="CHEBI:58349"/>
        <dbReference type="ChEBI" id="CHEBI:65264"/>
        <dbReference type="ChEBI" id="CHEBI:78472"/>
    </reaction>
    <physiologicalReaction direction="left-to-right" evidence="46">
        <dbReference type="Rhea" id="RHEA:41881"/>
    </physiologicalReaction>
</comment>
<dbReference type="Gene3D" id="3.40.366.10">
    <property type="entry name" value="Malonyl-Coenzyme A Acyl Carrier Protein, domain 2"/>
    <property type="match status" value="1"/>
</dbReference>
<comment type="catalytic activity">
    <reaction evidence="37">
        <text>3-oxodecanoyl-[ACP] + NADPH + H(+) = (3R)-hydroxydecanoyl-[ACP] + NADP(+)</text>
        <dbReference type="Rhea" id="RHEA:41856"/>
        <dbReference type="Rhea" id="RHEA-COMP:9637"/>
        <dbReference type="Rhea" id="RHEA-COMP:9638"/>
        <dbReference type="ChEBI" id="CHEBI:15378"/>
        <dbReference type="ChEBI" id="CHEBI:57783"/>
        <dbReference type="ChEBI" id="CHEBI:58349"/>
        <dbReference type="ChEBI" id="CHEBI:78464"/>
        <dbReference type="ChEBI" id="CHEBI:78466"/>
    </reaction>
    <physiologicalReaction direction="left-to-right" evidence="37">
        <dbReference type="Rhea" id="RHEA:41857"/>
    </physiologicalReaction>
</comment>
<evidence type="ECO:0000256" key="15">
    <source>
        <dbReference type="ARBA" id="ARBA00022857"/>
    </source>
</evidence>
<comment type="catalytic activity">
    <reaction evidence="47">
        <text>tetradecanoyl-[ACP] + H2O = tetradecanoate + holo-[ACP] + H(+)</text>
        <dbReference type="Rhea" id="RHEA:30123"/>
        <dbReference type="Rhea" id="RHEA-COMP:9648"/>
        <dbReference type="Rhea" id="RHEA-COMP:9685"/>
        <dbReference type="ChEBI" id="CHEBI:15377"/>
        <dbReference type="ChEBI" id="CHEBI:15378"/>
        <dbReference type="ChEBI" id="CHEBI:30807"/>
        <dbReference type="ChEBI" id="CHEBI:64479"/>
        <dbReference type="ChEBI" id="CHEBI:78477"/>
        <dbReference type="EC" id="3.1.2.14"/>
    </reaction>
    <physiologicalReaction direction="left-to-right" evidence="47">
        <dbReference type="Rhea" id="RHEA:30124"/>
    </physiologicalReaction>
</comment>
<comment type="catalytic activity">
    <reaction evidence="63">
        <text>octanoyl-[ACP] + malonyl-[ACP] + H(+) = 3-oxodecanoyl-[ACP] + holo-[ACP] + CO2</text>
        <dbReference type="Rhea" id="RHEA:41852"/>
        <dbReference type="Rhea" id="RHEA-COMP:9623"/>
        <dbReference type="Rhea" id="RHEA-COMP:9636"/>
        <dbReference type="Rhea" id="RHEA-COMP:9637"/>
        <dbReference type="Rhea" id="RHEA-COMP:9685"/>
        <dbReference type="ChEBI" id="CHEBI:15378"/>
        <dbReference type="ChEBI" id="CHEBI:16526"/>
        <dbReference type="ChEBI" id="CHEBI:64479"/>
        <dbReference type="ChEBI" id="CHEBI:78449"/>
        <dbReference type="ChEBI" id="CHEBI:78463"/>
        <dbReference type="ChEBI" id="CHEBI:78464"/>
    </reaction>
    <physiologicalReaction direction="left-to-right" evidence="63">
        <dbReference type="Rhea" id="RHEA:41853"/>
    </physiologicalReaction>
</comment>
<dbReference type="InterPro" id="IPR013968">
    <property type="entry name" value="PKS_KR"/>
</dbReference>
<dbReference type="InterPro" id="IPR018201">
    <property type="entry name" value="Ketoacyl_synth_AS"/>
</dbReference>
<dbReference type="SUPFAM" id="SSF51735">
    <property type="entry name" value="NAD(P)-binding Rossmann-fold domains"/>
    <property type="match status" value="2"/>
</dbReference>
<comment type="catalytic activity">
    <reaction evidence="61">
        <text>butanoyl-[ACP] + malonyl-[ACP] + H(+) = 3-oxohexanoyl-[ACP] + holo-[ACP] + CO2</text>
        <dbReference type="Rhea" id="RHEA:41820"/>
        <dbReference type="Rhea" id="RHEA-COMP:9623"/>
        <dbReference type="Rhea" id="RHEA-COMP:9628"/>
        <dbReference type="Rhea" id="RHEA-COMP:9629"/>
        <dbReference type="Rhea" id="RHEA-COMP:9685"/>
        <dbReference type="ChEBI" id="CHEBI:15378"/>
        <dbReference type="ChEBI" id="CHEBI:16526"/>
        <dbReference type="ChEBI" id="CHEBI:64479"/>
        <dbReference type="ChEBI" id="CHEBI:78449"/>
        <dbReference type="ChEBI" id="CHEBI:78454"/>
        <dbReference type="ChEBI" id="CHEBI:78456"/>
    </reaction>
    <physiologicalReaction direction="left-to-right" evidence="61">
        <dbReference type="Rhea" id="RHEA:41821"/>
    </physiologicalReaction>
</comment>